<keyword evidence="3" id="KW-1185">Reference proteome</keyword>
<proteinExistence type="predicted"/>
<feature type="transmembrane region" description="Helical" evidence="1">
    <location>
        <begin position="116"/>
        <end position="133"/>
    </location>
</feature>
<accession>A0AAW1RQ83</accession>
<dbReference type="Proteomes" id="UP001438707">
    <property type="component" value="Unassembled WGS sequence"/>
</dbReference>
<name>A0AAW1RQ83_9CHLO</name>
<organism evidence="2 3">
    <name type="scientific">Apatococcus lobatus</name>
    <dbReference type="NCBI Taxonomy" id="904363"/>
    <lineage>
        <taxon>Eukaryota</taxon>
        <taxon>Viridiplantae</taxon>
        <taxon>Chlorophyta</taxon>
        <taxon>core chlorophytes</taxon>
        <taxon>Trebouxiophyceae</taxon>
        <taxon>Chlorellales</taxon>
        <taxon>Chlorellaceae</taxon>
        <taxon>Apatococcus</taxon>
    </lineage>
</organism>
<sequence length="138" mass="15266">MKKLLEGQEPYNLWGVAFSEVYKLMVWAGCYAVLASFFLCIWASAQSGVDIPSQSLLPDEARQIIVLGSKLLATAASSDFCITAALHTMPLAADPFPAPVHDSYHLLDEVFPKLQAMRIINFFTVVLICASLMKRLWA</sequence>
<dbReference type="AlphaFoldDB" id="A0AAW1RQ83"/>
<evidence type="ECO:0000256" key="1">
    <source>
        <dbReference type="SAM" id="Phobius"/>
    </source>
</evidence>
<feature type="transmembrane region" description="Helical" evidence="1">
    <location>
        <begin position="21"/>
        <end position="45"/>
    </location>
</feature>
<keyword evidence="1" id="KW-0812">Transmembrane</keyword>
<evidence type="ECO:0000313" key="2">
    <source>
        <dbReference type="EMBL" id="KAK9835803.1"/>
    </source>
</evidence>
<keyword evidence="1" id="KW-1133">Transmembrane helix</keyword>
<gene>
    <name evidence="2" type="ORF">WJX74_008323</name>
</gene>
<comment type="caution">
    <text evidence="2">The sequence shown here is derived from an EMBL/GenBank/DDBJ whole genome shotgun (WGS) entry which is preliminary data.</text>
</comment>
<protein>
    <submittedName>
        <fullName evidence="2">Uncharacterized protein</fullName>
    </submittedName>
</protein>
<reference evidence="2 3" key="1">
    <citation type="journal article" date="2024" name="Nat. Commun.">
        <title>Phylogenomics reveals the evolutionary origins of lichenization in chlorophyte algae.</title>
        <authorList>
            <person name="Puginier C."/>
            <person name="Libourel C."/>
            <person name="Otte J."/>
            <person name="Skaloud P."/>
            <person name="Haon M."/>
            <person name="Grisel S."/>
            <person name="Petersen M."/>
            <person name="Berrin J.G."/>
            <person name="Delaux P.M."/>
            <person name="Dal Grande F."/>
            <person name="Keller J."/>
        </authorList>
    </citation>
    <scope>NUCLEOTIDE SEQUENCE [LARGE SCALE GENOMIC DNA]</scope>
    <source>
        <strain evidence="2 3">SAG 2145</strain>
    </source>
</reference>
<keyword evidence="1" id="KW-0472">Membrane</keyword>
<evidence type="ECO:0000313" key="3">
    <source>
        <dbReference type="Proteomes" id="UP001438707"/>
    </source>
</evidence>
<dbReference type="EMBL" id="JALJOS010000008">
    <property type="protein sequence ID" value="KAK9835803.1"/>
    <property type="molecule type" value="Genomic_DNA"/>
</dbReference>